<reference evidence="2" key="1">
    <citation type="submission" date="2023-06" db="EMBL/GenBank/DDBJ databases">
        <title>Genome-scale phylogeny and comparative genomics of the fungal order Sordariales.</title>
        <authorList>
            <consortium name="Lawrence Berkeley National Laboratory"/>
            <person name="Hensen N."/>
            <person name="Bonometti L."/>
            <person name="Westerberg I."/>
            <person name="Brannstrom I.O."/>
            <person name="Guillou S."/>
            <person name="Cros-Aarteil S."/>
            <person name="Calhoun S."/>
            <person name="Haridas S."/>
            <person name="Kuo A."/>
            <person name="Mondo S."/>
            <person name="Pangilinan J."/>
            <person name="Riley R."/>
            <person name="LaButti K."/>
            <person name="Andreopoulos B."/>
            <person name="Lipzen A."/>
            <person name="Chen C."/>
            <person name="Yanf M."/>
            <person name="Daum C."/>
            <person name="Ng V."/>
            <person name="Clum A."/>
            <person name="Steindorff A."/>
            <person name="Ohm R."/>
            <person name="Martin F."/>
            <person name="Silar P."/>
            <person name="Natvig D."/>
            <person name="Lalanne C."/>
            <person name="Gautier V."/>
            <person name="Ament-velasquez S.L."/>
            <person name="Kruys A."/>
            <person name="Hutchinson M.I."/>
            <person name="Powell A.J."/>
            <person name="Barry K."/>
            <person name="Miller A.N."/>
            <person name="Grigoriev I.V."/>
            <person name="Debuchy R."/>
            <person name="Gladieux P."/>
            <person name="Thoren M.H."/>
            <person name="Johannesson H."/>
        </authorList>
    </citation>
    <scope>NUCLEOTIDE SEQUENCE</scope>
    <source>
        <strain evidence="2">SMH2392-1A</strain>
    </source>
</reference>
<evidence type="ECO:0000313" key="2">
    <source>
        <dbReference type="EMBL" id="KAK0735122.1"/>
    </source>
</evidence>
<dbReference type="EMBL" id="JAUIRO010000001">
    <property type="protein sequence ID" value="KAK0735122.1"/>
    <property type="molecule type" value="Genomic_DNA"/>
</dbReference>
<feature type="region of interest" description="Disordered" evidence="1">
    <location>
        <begin position="30"/>
        <end position="54"/>
    </location>
</feature>
<dbReference type="GeneID" id="85331435"/>
<evidence type="ECO:0000256" key="1">
    <source>
        <dbReference type="SAM" id="MobiDB-lite"/>
    </source>
</evidence>
<dbReference type="AlphaFoldDB" id="A0AA40BJ44"/>
<accession>A0AA40BJ44</accession>
<dbReference type="Proteomes" id="UP001172101">
    <property type="component" value="Unassembled WGS sequence"/>
</dbReference>
<evidence type="ECO:0000313" key="3">
    <source>
        <dbReference type="Proteomes" id="UP001172101"/>
    </source>
</evidence>
<name>A0AA40BJ44_9PEZI</name>
<keyword evidence="3" id="KW-1185">Reference proteome</keyword>
<gene>
    <name evidence="2" type="ORF">B0T26DRAFT_96127</name>
</gene>
<comment type="caution">
    <text evidence="2">The sequence shown here is derived from an EMBL/GenBank/DDBJ whole genome shotgun (WGS) entry which is preliminary data.</text>
</comment>
<proteinExistence type="predicted"/>
<dbReference type="RefSeq" id="XP_060303999.1">
    <property type="nucleotide sequence ID" value="XM_060448165.1"/>
</dbReference>
<protein>
    <submittedName>
        <fullName evidence="2">Uncharacterized protein</fullName>
    </submittedName>
</protein>
<organism evidence="2 3">
    <name type="scientific">Lasiosphaeria miniovina</name>
    <dbReference type="NCBI Taxonomy" id="1954250"/>
    <lineage>
        <taxon>Eukaryota</taxon>
        <taxon>Fungi</taxon>
        <taxon>Dikarya</taxon>
        <taxon>Ascomycota</taxon>
        <taxon>Pezizomycotina</taxon>
        <taxon>Sordariomycetes</taxon>
        <taxon>Sordariomycetidae</taxon>
        <taxon>Sordariales</taxon>
        <taxon>Lasiosphaeriaceae</taxon>
        <taxon>Lasiosphaeria</taxon>
    </lineage>
</organism>
<sequence>MGLQTQTLAMSLQSRAYRRCAWTSEKPPTVSCVSRLPEPRTPREIPQARRGPSEDISFRESHDVAYVRGKFPRSDGVLAEALGKSITRRREFFRCRKAHHDRLAQGLEKTDFGGNFGDNVEERDDSHTEIVQTTVASPLAEHLKTQTDIDLRSGVIVEPRPGGAADQ</sequence>
<feature type="compositionally biased region" description="Basic and acidic residues" evidence="1">
    <location>
        <begin position="37"/>
        <end position="54"/>
    </location>
</feature>